<organism evidence="1 2">
    <name type="scientific">Rhododendron simsii</name>
    <name type="common">Sims's rhododendron</name>
    <dbReference type="NCBI Taxonomy" id="118357"/>
    <lineage>
        <taxon>Eukaryota</taxon>
        <taxon>Viridiplantae</taxon>
        <taxon>Streptophyta</taxon>
        <taxon>Embryophyta</taxon>
        <taxon>Tracheophyta</taxon>
        <taxon>Spermatophyta</taxon>
        <taxon>Magnoliopsida</taxon>
        <taxon>eudicotyledons</taxon>
        <taxon>Gunneridae</taxon>
        <taxon>Pentapetalae</taxon>
        <taxon>asterids</taxon>
        <taxon>Ericales</taxon>
        <taxon>Ericaceae</taxon>
        <taxon>Ericoideae</taxon>
        <taxon>Rhodoreae</taxon>
        <taxon>Rhododendron</taxon>
    </lineage>
</organism>
<evidence type="ECO:0000313" key="2">
    <source>
        <dbReference type="Proteomes" id="UP000626092"/>
    </source>
</evidence>
<accession>A0A834H095</accession>
<keyword evidence="2" id="KW-1185">Reference proteome</keyword>
<comment type="caution">
    <text evidence="1">The sequence shown here is derived from an EMBL/GenBank/DDBJ whole genome shotgun (WGS) entry which is preliminary data.</text>
</comment>
<dbReference type="Proteomes" id="UP000626092">
    <property type="component" value="Unassembled WGS sequence"/>
</dbReference>
<evidence type="ECO:0000313" key="1">
    <source>
        <dbReference type="EMBL" id="KAF7144631.1"/>
    </source>
</evidence>
<proteinExistence type="predicted"/>
<dbReference type="EMBL" id="WJXA01000004">
    <property type="protein sequence ID" value="KAF7144631.1"/>
    <property type="molecule type" value="Genomic_DNA"/>
</dbReference>
<reference evidence="1" key="1">
    <citation type="submission" date="2019-11" db="EMBL/GenBank/DDBJ databases">
        <authorList>
            <person name="Liu Y."/>
            <person name="Hou J."/>
            <person name="Li T.-Q."/>
            <person name="Guan C.-H."/>
            <person name="Wu X."/>
            <person name="Wu H.-Z."/>
            <person name="Ling F."/>
            <person name="Zhang R."/>
            <person name="Shi X.-G."/>
            <person name="Ren J.-P."/>
            <person name="Chen E.-F."/>
            <person name="Sun J.-M."/>
        </authorList>
    </citation>
    <scope>NUCLEOTIDE SEQUENCE</scope>
    <source>
        <strain evidence="1">Adult_tree_wgs_1</strain>
        <tissue evidence="1">Leaves</tissue>
    </source>
</reference>
<protein>
    <submittedName>
        <fullName evidence="1">Uncharacterized protein</fullName>
    </submittedName>
</protein>
<sequence length="54" mass="6122">MKLSNSGSSLVHLRLTVSLKVIHQVQLVPYQMRLNQNGRTGFRKKSSLVSCFHP</sequence>
<gene>
    <name evidence="1" type="ORF">RHSIM_Rhsim04G0127500</name>
</gene>
<dbReference type="AlphaFoldDB" id="A0A834H095"/>
<name>A0A834H095_RHOSS</name>